<sequence length="298" mass="31078">MDAIFTIVYEWGGVGQGVTGRHRQGAADEEAARMRRIPGSAGVLQAAEGGRGRGGTLGFHEPRPVPVRLVLRQQLEAVPLRVQADQVHVGRAVLQLGAPAGADAAIEPDVLEGGDQHCCRSGPPPPSSRLSLTRDRPSDSPTSPPTPGALTPAAAPRGNSLALGLSLICAVPSSILRCRASEGRAAPFSGWELVEAVLSRGGLALRFLGKVRAMRSRSGSPDDIEEVELDLGKGLGPPAIVPGSSVEVVFPVRSPRVFLMSRGVKNPANPLQPLPLVTCDASPPPEGFCPKAAPQQRD</sequence>
<dbReference type="EMBL" id="SRLO01000002">
    <property type="protein sequence ID" value="TNN89242.1"/>
    <property type="molecule type" value="Genomic_DNA"/>
</dbReference>
<comment type="caution">
    <text evidence="2">The sequence shown here is derived from an EMBL/GenBank/DDBJ whole genome shotgun (WGS) entry which is preliminary data.</text>
</comment>
<accession>A0A4Z2JJ22</accession>
<gene>
    <name evidence="2" type="ORF">EYF80_000530</name>
</gene>
<reference evidence="2 3" key="1">
    <citation type="submission" date="2019-03" db="EMBL/GenBank/DDBJ databases">
        <title>First draft genome of Liparis tanakae, snailfish: a comprehensive survey of snailfish specific genes.</title>
        <authorList>
            <person name="Kim W."/>
            <person name="Song I."/>
            <person name="Jeong J.-H."/>
            <person name="Kim D."/>
            <person name="Kim S."/>
            <person name="Ryu S."/>
            <person name="Song J.Y."/>
            <person name="Lee S.K."/>
        </authorList>
    </citation>
    <scope>NUCLEOTIDE SEQUENCE [LARGE SCALE GENOMIC DNA]</scope>
    <source>
        <tissue evidence="2">Muscle</tissue>
    </source>
</reference>
<evidence type="ECO:0000313" key="2">
    <source>
        <dbReference type="EMBL" id="TNN89242.1"/>
    </source>
</evidence>
<dbReference type="Proteomes" id="UP000314294">
    <property type="component" value="Unassembled WGS sequence"/>
</dbReference>
<feature type="region of interest" description="Disordered" evidence="1">
    <location>
        <begin position="112"/>
        <end position="155"/>
    </location>
</feature>
<protein>
    <submittedName>
        <fullName evidence="2">Uncharacterized protein</fullName>
    </submittedName>
</protein>
<keyword evidence="3" id="KW-1185">Reference proteome</keyword>
<evidence type="ECO:0000256" key="1">
    <source>
        <dbReference type="SAM" id="MobiDB-lite"/>
    </source>
</evidence>
<evidence type="ECO:0000313" key="3">
    <source>
        <dbReference type="Proteomes" id="UP000314294"/>
    </source>
</evidence>
<dbReference type="AlphaFoldDB" id="A0A4Z2JJ22"/>
<name>A0A4Z2JJ22_9TELE</name>
<organism evidence="2 3">
    <name type="scientific">Liparis tanakae</name>
    <name type="common">Tanaka's snailfish</name>
    <dbReference type="NCBI Taxonomy" id="230148"/>
    <lineage>
        <taxon>Eukaryota</taxon>
        <taxon>Metazoa</taxon>
        <taxon>Chordata</taxon>
        <taxon>Craniata</taxon>
        <taxon>Vertebrata</taxon>
        <taxon>Euteleostomi</taxon>
        <taxon>Actinopterygii</taxon>
        <taxon>Neopterygii</taxon>
        <taxon>Teleostei</taxon>
        <taxon>Neoteleostei</taxon>
        <taxon>Acanthomorphata</taxon>
        <taxon>Eupercaria</taxon>
        <taxon>Perciformes</taxon>
        <taxon>Cottioidei</taxon>
        <taxon>Cottales</taxon>
        <taxon>Liparidae</taxon>
        <taxon>Liparis</taxon>
    </lineage>
</organism>
<proteinExistence type="predicted"/>